<gene>
    <name evidence="1" type="ORF">GCM10007966_17200</name>
</gene>
<evidence type="ECO:0000313" key="1">
    <source>
        <dbReference type="EMBL" id="GGI89009.1"/>
    </source>
</evidence>
<comment type="caution">
    <text evidence="1">The sequence shown here is derived from an EMBL/GenBank/DDBJ whole genome shotgun (WGS) entry which is preliminary data.</text>
</comment>
<protein>
    <submittedName>
        <fullName evidence="1">Uncharacterized protein</fullName>
    </submittedName>
</protein>
<reference evidence="1" key="2">
    <citation type="submission" date="2020-09" db="EMBL/GenBank/DDBJ databases">
        <authorList>
            <person name="Sun Q."/>
            <person name="Ohkuma M."/>
        </authorList>
    </citation>
    <scope>NUCLEOTIDE SEQUENCE</scope>
    <source>
        <strain evidence="1">JCM 13919</strain>
    </source>
</reference>
<dbReference type="AlphaFoldDB" id="A0A917NE52"/>
<evidence type="ECO:0000313" key="2">
    <source>
        <dbReference type="Proteomes" id="UP000630149"/>
    </source>
</evidence>
<proteinExistence type="predicted"/>
<reference evidence="1" key="1">
    <citation type="journal article" date="2014" name="Int. J. Syst. Evol. Microbiol.">
        <title>Complete genome sequence of Corynebacterium casei LMG S-19264T (=DSM 44701T), isolated from a smear-ripened cheese.</title>
        <authorList>
            <consortium name="US DOE Joint Genome Institute (JGI-PGF)"/>
            <person name="Walter F."/>
            <person name="Albersmeier A."/>
            <person name="Kalinowski J."/>
            <person name="Ruckert C."/>
        </authorList>
    </citation>
    <scope>NUCLEOTIDE SEQUENCE</scope>
    <source>
        <strain evidence="1">JCM 13919</strain>
    </source>
</reference>
<organism evidence="1 2">
    <name type="scientific">Legionella impletisoli</name>
    <dbReference type="NCBI Taxonomy" id="343510"/>
    <lineage>
        <taxon>Bacteria</taxon>
        <taxon>Pseudomonadati</taxon>
        <taxon>Pseudomonadota</taxon>
        <taxon>Gammaproteobacteria</taxon>
        <taxon>Legionellales</taxon>
        <taxon>Legionellaceae</taxon>
        <taxon>Legionella</taxon>
    </lineage>
</organism>
<keyword evidence="2" id="KW-1185">Reference proteome</keyword>
<name>A0A917NE52_9GAMM</name>
<dbReference type="Proteomes" id="UP000630149">
    <property type="component" value="Unassembled WGS sequence"/>
</dbReference>
<sequence>MTNQENNNHNHGSNKFTLFYTQSTGTTNRLQIMDIERPSFTNLRRLVEEIDTPKAQTRCLFNLCWK</sequence>
<dbReference type="EMBL" id="BMOB01000007">
    <property type="protein sequence ID" value="GGI89009.1"/>
    <property type="molecule type" value="Genomic_DNA"/>
</dbReference>
<accession>A0A917NE52</accession>